<dbReference type="InterPro" id="IPR002421">
    <property type="entry name" value="5-3_exonuclease"/>
</dbReference>
<dbReference type="GO" id="GO:0008409">
    <property type="term" value="F:5'-3' exonuclease activity"/>
    <property type="evidence" value="ECO:0007669"/>
    <property type="project" value="InterPro"/>
</dbReference>
<dbReference type="KEGG" id="fsi:Flexsi_0445"/>
<dbReference type="GO" id="GO:0006302">
    <property type="term" value="P:double-strand break repair"/>
    <property type="evidence" value="ECO:0007669"/>
    <property type="project" value="TreeGrafter"/>
</dbReference>
<dbReference type="SMART" id="SM00279">
    <property type="entry name" value="HhH2"/>
    <property type="match status" value="1"/>
</dbReference>
<accession>F8E908</accession>
<name>F8E908_FLESM</name>
<dbReference type="eggNOG" id="COG0258">
    <property type="taxonomic scope" value="Bacteria"/>
</dbReference>
<dbReference type="FunFam" id="1.20.1060.10:FF:000001">
    <property type="entry name" value="DNA polymerase I"/>
    <property type="match status" value="1"/>
</dbReference>
<keyword evidence="8" id="KW-0239">DNA-directed DNA polymerase</keyword>
<dbReference type="InterPro" id="IPR020045">
    <property type="entry name" value="DNA_polI_H3TH"/>
</dbReference>
<keyword evidence="7" id="KW-0227">DNA damage</keyword>
<dbReference type="Gene3D" id="3.40.50.1010">
    <property type="entry name" value="5'-nuclease"/>
    <property type="match status" value="1"/>
</dbReference>
<evidence type="ECO:0000256" key="8">
    <source>
        <dbReference type="ARBA" id="ARBA00022932"/>
    </source>
</evidence>
<dbReference type="HOGENOM" id="CLU_004675_0_0_0"/>
<evidence type="ECO:0000256" key="2">
    <source>
        <dbReference type="ARBA" id="ARBA00012417"/>
    </source>
</evidence>
<proteinExistence type="inferred from homology"/>
<evidence type="ECO:0000256" key="1">
    <source>
        <dbReference type="ARBA" id="ARBA00007705"/>
    </source>
</evidence>
<keyword evidence="15" id="KW-1185">Reference proteome</keyword>
<feature type="domain" description="DNA-directed DNA polymerase family A palm" evidence="13">
    <location>
        <begin position="551"/>
        <end position="757"/>
    </location>
</feature>
<dbReference type="Gene3D" id="3.30.70.370">
    <property type="match status" value="1"/>
</dbReference>
<dbReference type="RefSeq" id="WP_013885642.1">
    <property type="nucleotide sequence ID" value="NC_015672.1"/>
</dbReference>
<dbReference type="PANTHER" id="PTHR10133:SF27">
    <property type="entry name" value="DNA POLYMERASE NU"/>
    <property type="match status" value="1"/>
</dbReference>
<keyword evidence="9" id="KW-0238">DNA-binding</keyword>
<evidence type="ECO:0000256" key="6">
    <source>
        <dbReference type="ARBA" id="ARBA00022705"/>
    </source>
</evidence>
<dbReference type="Proteomes" id="UP000006621">
    <property type="component" value="Chromosome"/>
</dbReference>
<evidence type="ECO:0000256" key="4">
    <source>
        <dbReference type="ARBA" id="ARBA00022679"/>
    </source>
</evidence>
<evidence type="ECO:0000256" key="9">
    <source>
        <dbReference type="ARBA" id="ARBA00023125"/>
    </source>
</evidence>
<dbReference type="CDD" id="cd08637">
    <property type="entry name" value="DNA_pol_A_pol_I_C"/>
    <property type="match status" value="1"/>
</dbReference>
<dbReference type="PROSITE" id="PS00447">
    <property type="entry name" value="DNA_POLYMERASE_A"/>
    <property type="match status" value="1"/>
</dbReference>
<dbReference type="GO" id="GO:0003677">
    <property type="term" value="F:DNA binding"/>
    <property type="evidence" value="ECO:0007669"/>
    <property type="project" value="UniProtKB-KW"/>
</dbReference>
<dbReference type="eggNOG" id="COG0749">
    <property type="taxonomic scope" value="Bacteria"/>
</dbReference>
<keyword evidence="10" id="KW-0234">DNA repair</keyword>
<dbReference type="InterPro" id="IPR001098">
    <property type="entry name" value="DNA-dir_DNA_pol_A_palm_dom"/>
</dbReference>
<dbReference type="STRING" id="717231.Flexsi_0445"/>
<reference evidence="15" key="2">
    <citation type="submission" date="2011-06" db="EMBL/GenBank/DDBJ databases">
        <title>The complete genome of Flexistipes sinusarabici DSM 4947.</title>
        <authorList>
            <person name="Lucas S."/>
            <person name="Han J."/>
            <person name="Lapidus A."/>
            <person name="Bruce D."/>
            <person name="Goodwin L."/>
            <person name="Pitluck S."/>
            <person name="Peters L."/>
            <person name="Kyrpides N."/>
            <person name="Mavromatis K."/>
            <person name="Ivanova N."/>
            <person name="Mikhailova N."/>
            <person name="Chertkov O."/>
            <person name="Detter J.C."/>
            <person name="Tapia R."/>
            <person name="Han C."/>
            <person name="Land M."/>
            <person name="Hauser L."/>
            <person name="Markowitz V."/>
            <person name="Cheng J.-F."/>
            <person name="Hugenholtz P."/>
            <person name="Woyke T."/>
            <person name="Wu D."/>
            <person name="Spring S."/>
            <person name="Schroeder M."/>
            <person name="Brambilla E."/>
            <person name="Klenk H.-P."/>
            <person name="Eisen J.A."/>
        </authorList>
    </citation>
    <scope>NUCLEOTIDE SEQUENCE [LARGE SCALE GENOMIC DNA]</scope>
    <source>
        <strain evidence="15">DSM 4947 / MAS 10</strain>
    </source>
</reference>
<evidence type="ECO:0000313" key="14">
    <source>
        <dbReference type="EMBL" id="AEI14132.1"/>
    </source>
</evidence>
<dbReference type="SMART" id="SM00482">
    <property type="entry name" value="POLAc"/>
    <property type="match status" value="1"/>
</dbReference>
<dbReference type="SUPFAM" id="SSF56672">
    <property type="entry name" value="DNA/RNA polymerases"/>
    <property type="match status" value="1"/>
</dbReference>
<evidence type="ECO:0000256" key="5">
    <source>
        <dbReference type="ARBA" id="ARBA00022695"/>
    </source>
</evidence>
<dbReference type="Gene3D" id="1.20.1060.10">
    <property type="entry name" value="Taq DNA Polymerase, Chain T, domain 4"/>
    <property type="match status" value="1"/>
</dbReference>
<dbReference type="InterPro" id="IPR029060">
    <property type="entry name" value="PIN-like_dom_sf"/>
</dbReference>
<dbReference type="SMART" id="SM00475">
    <property type="entry name" value="53EXOc"/>
    <property type="match status" value="1"/>
</dbReference>
<dbReference type="OrthoDB" id="9806424at2"/>
<dbReference type="Gene3D" id="1.10.150.20">
    <property type="entry name" value="5' to 3' exonuclease, C-terminal subdomain"/>
    <property type="match status" value="2"/>
</dbReference>
<dbReference type="InterPro" id="IPR002298">
    <property type="entry name" value="DNA_polymerase_A"/>
</dbReference>
<feature type="domain" description="5'-3' exonuclease" evidence="12">
    <location>
        <begin position="1"/>
        <end position="251"/>
    </location>
</feature>
<dbReference type="InterPro" id="IPR008918">
    <property type="entry name" value="HhH2"/>
</dbReference>
<comment type="similarity">
    <text evidence="1">Belongs to the DNA polymerase type-A family.</text>
</comment>
<dbReference type="SUPFAM" id="SSF88723">
    <property type="entry name" value="PIN domain-like"/>
    <property type="match status" value="1"/>
</dbReference>
<dbReference type="CDD" id="cd09859">
    <property type="entry name" value="PIN_53EXO"/>
    <property type="match status" value="1"/>
</dbReference>
<evidence type="ECO:0000259" key="12">
    <source>
        <dbReference type="SMART" id="SM00475"/>
    </source>
</evidence>
<dbReference type="InterPro" id="IPR036279">
    <property type="entry name" value="5-3_exonuclease_C_sf"/>
</dbReference>
<dbReference type="InterPro" id="IPR019760">
    <property type="entry name" value="DNA-dir_DNA_pol_A_CS"/>
</dbReference>
<dbReference type="GO" id="GO:0006261">
    <property type="term" value="P:DNA-templated DNA replication"/>
    <property type="evidence" value="ECO:0007669"/>
    <property type="project" value="InterPro"/>
</dbReference>
<dbReference type="Pfam" id="PF02739">
    <property type="entry name" value="5_3_exonuc_N"/>
    <property type="match status" value="1"/>
</dbReference>
<dbReference type="FunFam" id="1.10.150.20:FF:000002">
    <property type="entry name" value="DNA polymerase I"/>
    <property type="match status" value="1"/>
</dbReference>
<gene>
    <name evidence="14" type="ordered locus">Flexsi_0445</name>
</gene>
<dbReference type="GO" id="GO:0003887">
    <property type="term" value="F:DNA-directed DNA polymerase activity"/>
    <property type="evidence" value="ECO:0007669"/>
    <property type="project" value="UniProtKB-KW"/>
</dbReference>
<organism evidence="14 15">
    <name type="scientific">Flexistipes sinusarabici (strain ATCC 49648 / DSM 4947 / MAS 10)</name>
    <dbReference type="NCBI Taxonomy" id="717231"/>
    <lineage>
        <taxon>Bacteria</taxon>
        <taxon>Pseudomonadati</taxon>
        <taxon>Deferribacterota</taxon>
        <taxon>Deferribacteres</taxon>
        <taxon>Deferribacterales</taxon>
        <taxon>Flexistipitaceae</taxon>
        <taxon>Flexistipes</taxon>
    </lineage>
</organism>
<evidence type="ECO:0000313" key="15">
    <source>
        <dbReference type="Proteomes" id="UP000006621"/>
    </source>
</evidence>
<comment type="catalytic activity">
    <reaction evidence="11">
        <text>DNA(n) + a 2'-deoxyribonucleoside 5'-triphosphate = DNA(n+1) + diphosphate</text>
        <dbReference type="Rhea" id="RHEA:22508"/>
        <dbReference type="Rhea" id="RHEA-COMP:17339"/>
        <dbReference type="Rhea" id="RHEA-COMP:17340"/>
        <dbReference type="ChEBI" id="CHEBI:33019"/>
        <dbReference type="ChEBI" id="CHEBI:61560"/>
        <dbReference type="ChEBI" id="CHEBI:173112"/>
        <dbReference type="EC" id="2.7.7.7"/>
    </reaction>
</comment>
<evidence type="ECO:0000259" key="13">
    <source>
        <dbReference type="SMART" id="SM00482"/>
    </source>
</evidence>
<dbReference type="PANTHER" id="PTHR10133">
    <property type="entry name" value="DNA POLYMERASE I"/>
    <property type="match status" value="1"/>
</dbReference>
<evidence type="ECO:0000256" key="7">
    <source>
        <dbReference type="ARBA" id="ARBA00022763"/>
    </source>
</evidence>
<dbReference type="CDD" id="cd09898">
    <property type="entry name" value="H3TH_53EXO"/>
    <property type="match status" value="1"/>
</dbReference>
<dbReference type="InterPro" id="IPR020046">
    <property type="entry name" value="5-3_exonucl_a-hlix_arch_N"/>
</dbReference>
<protein>
    <recommendedName>
        <fullName evidence="3">DNA polymerase I</fullName>
        <ecNumber evidence="2">2.7.7.7</ecNumber>
    </recommendedName>
</protein>
<dbReference type="InterPro" id="IPR043502">
    <property type="entry name" value="DNA/RNA_pol_sf"/>
</dbReference>
<dbReference type="EMBL" id="CP002858">
    <property type="protein sequence ID" value="AEI14132.1"/>
    <property type="molecule type" value="Genomic_DNA"/>
</dbReference>
<dbReference type="Pfam" id="PF01367">
    <property type="entry name" value="5_3_exonuc"/>
    <property type="match status" value="1"/>
</dbReference>
<dbReference type="FunFam" id="1.10.150.20:FF:000003">
    <property type="entry name" value="DNA polymerase I"/>
    <property type="match status" value="1"/>
</dbReference>
<evidence type="ECO:0000256" key="3">
    <source>
        <dbReference type="ARBA" id="ARBA00020311"/>
    </source>
</evidence>
<keyword evidence="6" id="KW-0235">DNA replication</keyword>
<dbReference type="PRINTS" id="PR00868">
    <property type="entry name" value="DNAPOLI"/>
</dbReference>
<dbReference type="Pfam" id="PF00476">
    <property type="entry name" value="DNA_pol_A"/>
    <property type="match status" value="1"/>
</dbReference>
<sequence length="793" mass="89862">MRLIIDGHSVAYRVYYKTPKLTNTKGVPTSVVHTFLNILLSLKEELNPEEMIVTFDSKGKTERHGLDEEYKANRQPAPEDLIPQIEILKNVIPLLGVSVFAKEGVEADDIIFTLSEDCEDDVYIVTKDKDIYQLVNERVKIYDYQNDKVIGVKEVVEKFEVTPEQIPDFLALVGDASDNIPGVKGIGPKTAAPLLKKYGSLENIYKHLDDLKSSVRDKLEKYRDDAFLSKELTEPIRTEIEFDKSERFDESSLLEFLEKYELNQIKQRLFGKNENVDLGNGDVGKPDLAAFVEDSFYTADSHNYNIEKDYKKASQAKYVFSYKNIYKHLQSPVKGVLDLEIISWLNDPDSGGIKKQKEEDVSAFLKRLNEQAESIYTEFKKNDFEDVYENIEVATAEVLACMELDGIKLSREKLKTVDDELASELNRIEGKIFSALNKEINLNSPKQLSEVLFDELGIKPYKKTKTGYSTNEESLKNLIIMNPGYAELLELILTHREYSKLKNTYTGKLGDYVNSKTGRVHSTFNQVGTATGRLSSSNPNLQNIPQRGKIASKVRSAFIPEDGYSLISFDYSQIELRLLAHLSGDETLLEAYKKDADIHKKTAASIFNIDEKDVDSNLRRIAKAVNFGIIYGLSPYGLARDTGVSQKEAKEFIDKYFKLYPKVDSYIKDALKRAKEQGYTETLFGRKRFVKELSSKNKALSSRAERIAINAPIQGSAADIIKKAMLDTFAYLADKKVNGRLILQVHDELIFEIKDGEVDTVFQKLKDIMEKIVHLDVNMSVKGKIGKDLGALK</sequence>
<evidence type="ECO:0000256" key="11">
    <source>
        <dbReference type="ARBA" id="ARBA00049244"/>
    </source>
</evidence>
<evidence type="ECO:0000256" key="10">
    <source>
        <dbReference type="ARBA" id="ARBA00023204"/>
    </source>
</evidence>
<dbReference type="EC" id="2.7.7.7" evidence="2"/>
<reference evidence="14 15" key="1">
    <citation type="journal article" date="2011" name="Stand. Genomic Sci.">
        <title>Genome sequence of the moderately thermophilic halophile Flexistipes sinusarabici strain (MAS10).</title>
        <authorList>
            <person name="Lapidus A."/>
            <person name="Chertkov O."/>
            <person name="Nolan M."/>
            <person name="Lucas S."/>
            <person name="Hammon N."/>
            <person name="Deshpande S."/>
            <person name="Cheng J.F."/>
            <person name="Tapia R."/>
            <person name="Han C."/>
            <person name="Goodwin L."/>
            <person name="Pitluck S."/>
            <person name="Liolios K."/>
            <person name="Pagani I."/>
            <person name="Ivanova N."/>
            <person name="Huntemann M."/>
            <person name="Mavromatis K."/>
            <person name="Mikhailova N."/>
            <person name="Pati A."/>
            <person name="Chen A."/>
            <person name="Palaniappan K."/>
            <person name="Land M."/>
            <person name="Hauser L."/>
            <person name="Brambilla E.M."/>
            <person name="Rohde M."/>
            <person name="Abt B."/>
            <person name="Spring S."/>
            <person name="Goker M."/>
            <person name="Bristow J."/>
            <person name="Eisen J.A."/>
            <person name="Markowitz V."/>
            <person name="Hugenholtz P."/>
            <person name="Kyrpides N.C."/>
            <person name="Klenk H.P."/>
            <person name="Woyke T."/>
        </authorList>
    </citation>
    <scope>NUCLEOTIDE SEQUENCE [LARGE SCALE GENOMIC DNA]</scope>
    <source>
        <strain evidence="15">DSM 4947 / MAS 10</strain>
    </source>
</reference>
<keyword evidence="4 14" id="KW-0808">Transferase</keyword>
<dbReference type="SUPFAM" id="SSF47807">
    <property type="entry name" value="5' to 3' exonuclease, C-terminal subdomain"/>
    <property type="match status" value="1"/>
</dbReference>
<dbReference type="AlphaFoldDB" id="F8E908"/>
<keyword evidence="5 14" id="KW-0548">Nucleotidyltransferase</keyword>